<dbReference type="HOGENOM" id="CLU_032635_0_0_6"/>
<dbReference type="AlphaFoldDB" id="S5TH01"/>
<dbReference type="KEGG" id="cza:CYCME_1837"/>
<keyword evidence="1" id="KW-0472">Membrane</keyword>
<dbReference type="EMBL" id="CP005996">
    <property type="protein sequence ID" value="AGS40152.1"/>
    <property type="molecule type" value="Genomic_DNA"/>
</dbReference>
<dbReference type="PATRIC" id="fig|1198232.3.peg.1811"/>
<feature type="transmembrane region" description="Helical" evidence="1">
    <location>
        <begin position="6"/>
        <end position="32"/>
    </location>
</feature>
<keyword evidence="1" id="KW-1133">Transmembrane helix</keyword>
<dbReference type="eggNOG" id="COG2836">
    <property type="taxonomic scope" value="Bacteria"/>
</dbReference>
<feature type="transmembrane region" description="Helical" evidence="1">
    <location>
        <begin position="55"/>
        <end position="75"/>
    </location>
</feature>
<accession>S5TH01</accession>
<dbReference type="PANTHER" id="PTHR42208:SF1">
    <property type="entry name" value="HEAVY METAL TRANSPORTER"/>
    <property type="match status" value="1"/>
</dbReference>
<sequence length="227" mass="25093">MLTQSTYFIAFTFGLLGSTHCVPMCGGIVGILSQQTNSSSYQTVTKTLSYNAGRILSYSFIGFLAGSISHVALSPMDTAALMLFSKYLTSIFMLAFGFYLLGWLNFLSYLERFGQRLWKRLSPLSRQLLPIQHKRDAFLLGIIWGWLPCGLVYSALAWSLASAHPLNGALIMLSFGLGTLPMLMTMGIASEKLTQFTRSLLIRRSVGGLIIIFAVFKLINPMGMSMQ</sequence>
<dbReference type="Proteomes" id="UP000015380">
    <property type="component" value="Chromosome"/>
</dbReference>
<name>S5TH01_9GAMM</name>
<dbReference type="RefSeq" id="WP_020932804.1">
    <property type="nucleotide sequence ID" value="NC_021917.1"/>
</dbReference>
<feature type="transmembrane region" description="Helical" evidence="1">
    <location>
        <begin position="87"/>
        <end position="110"/>
    </location>
</feature>
<feature type="domain" description="Urease accessory protein UreH-like transmembrane" evidence="2">
    <location>
        <begin position="9"/>
        <end position="215"/>
    </location>
</feature>
<dbReference type="PANTHER" id="PTHR42208">
    <property type="entry name" value="HEAVY METAL TRANSPORTER-RELATED"/>
    <property type="match status" value="1"/>
</dbReference>
<gene>
    <name evidence="3" type="ORF">CYCME_1837</name>
</gene>
<reference evidence="4" key="2">
    <citation type="journal article" date="2016" name="Environ. Microbiol. Rep.">
        <title>Analysis of defence systems and a conjugative IncP-1 plasmid in the marine polyaromatic hydrocarbons-degrading bacterium Cycloclasticus sp. 78-ME.</title>
        <authorList>
            <person name="Yakimov M.M."/>
            <person name="Crisafi F."/>
            <person name="Messina E."/>
            <person name="Smedile F."/>
            <person name="Lopatina A."/>
            <person name="Denaro R."/>
            <person name="Pieper D.H."/>
            <person name="Golyshin P.N."/>
            <person name="Giuliano L."/>
        </authorList>
    </citation>
    <scope>NUCLEOTIDE SEQUENCE [LARGE SCALE GENOMIC DNA]</scope>
    <source>
        <strain evidence="4">78-ME</strain>
    </source>
</reference>
<proteinExistence type="predicted"/>
<dbReference type="Pfam" id="PF13386">
    <property type="entry name" value="DsbD_2"/>
    <property type="match status" value="1"/>
</dbReference>
<evidence type="ECO:0000259" key="2">
    <source>
        <dbReference type="Pfam" id="PF13386"/>
    </source>
</evidence>
<dbReference type="InterPro" id="IPR039447">
    <property type="entry name" value="UreH-like_TM_dom"/>
</dbReference>
<evidence type="ECO:0000313" key="3">
    <source>
        <dbReference type="EMBL" id="AGS40152.1"/>
    </source>
</evidence>
<evidence type="ECO:0000313" key="4">
    <source>
        <dbReference type="Proteomes" id="UP000015380"/>
    </source>
</evidence>
<organism evidence="3 4">
    <name type="scientific">Cycloclasticus zancles 78-ME</name>
    <dbReference type="NCBI Taxonomy" id="1198232"/>
    <lineage>
        <taxon>Bacteria</taxon>
        <taxon>Pseudomonadati</taxon>
        <taxon>Pseudomonadota</taxon>
        <taxon>Gammaproteobacteria</taxon>
        <taxon>Thiotrichales</taxon>
        <taxon>Piscirickettsiaceae</taxon>
        <taxon>Cycloclasticus</taxon>
    </lineage>
</organism>
<keyword evidence="4" id="KW-1185">Reference proteome</keyword>
<evidence type="ECO:0000256" key="1">
    <source>
        <dbReference type="SAM" id="Phobius"/>
    </source>
</evidence>
<protein>
    <submittedName>
        <fullName evidence="3">Heavy-metal-associated domain and membrane-bounded cytochrome biogenesis cycZ-like domain</fullName>
    </submittedName>
</protein>
<reference evidence="3 4" key="1">
    <citation type="submission" date="2013-05" db="EMBL/GenBank/DDBJ databases">
        <title>Between feast and famine: a lifestyle of most important marine PAH-degrading bacterium Cycloclasticus sp. 7ME.</title>
        <authorList>
            <person name="Yakimov M.M."/>
            <person name="Messina E."/>
            <person name="Genovese M."/>
            <person name="Denaro R."/>
            <person name="Crisafi F."/>
            <person name="Russo D."/>
            <person name="Cappello S."/>
            <person name="Santisi S."/>
            <person name="Smedile F."/>
            <person name="Golyshina O.V."/>
            <person name="Tran H."/>
            <person name="Pieper D.H."/>
            <person name="Golyshin P.N."/>
            <person name="Giuliano L."/>
        </authorList>
    </citation>
    <scope>NUCLEOTIDE SEQUENCE [LARGE SCALE GENOMIC DNA]</scope>
    <source>
        <strain evidence="3 4">78-ME</strain>
    </source>
</reference>
<keyword evidence="1" id="KW-0812">Transmembrane</keyword>
<feature type="transmembrane region" description="Helical" evidence="1">
    <location>
        <begin position="137"/>
        <end position="160"/>
    </location>
</feature>
<feature type="transmembrane region" description="Helical" evidence="1">
    <location>
        <begin position="166"/>
        <end position="189"/>
    </location>
</feature>
<feature type="transmembrane region" description="Helical" evidence="1">
    <location>
        <begin position="201"/>
        <end position="219"/>
    </location>
</feature>